<comment type="caution">
    <text evidence="7">The sequence shown here is derived from an EMBL/GenBank/DDBJ whole genome shotgun (WGS) entry which is preliminary data.</text>
</comment>
<feature type="binding site" evidence="5">
    <location>
        <position position="71"/>
    </location>
    <ligand>
        <name>Mn(2+)</name>
        <dbReference type="ChEBI" id="CHEBI:29035"/>
    </ligand>
</feature>
<feature type="binding site" evidence="5">
    <location>
        <position position="120"/>
    </location>
    <ligand>
        <name>Mn(2+)</name>
        <dbReference type="ChEBI" id="CHEBI:29035"/>
    </ligand>
</feature>
<evidence type="ECO:0000259" key="6">
    <source>
        <dbReference type="Pfam" id="PF02777"/>
    </source>
</evidence>
<proteinExistence type="inferred from homology"/>
<dbReference type="InterPro" id="IPR006311">
    <property type="entry name" value="TAT_signal"/>
</dbReference>
<dbReference type="EMBL" id="JACLAW010000019">
    <property type="protein sequence ID" value="MBC2667406.1"/>
    <property type="molecule type" value="Genomic_DNA"/>
</dbReference>
<dbReference type="GO" id="GO:0004784">
    <property type="term" value="F:superoxide dismutase activity"/>
    <property type="evidence" value="ECO:0007669"/>
    <property type="project" value="UniProtKB-EC"/>
</dbReference>
<feature type="binding site" evidence="5">
    <location>
        <position position="202"/>
    </location>
    <ligand>
        <name>Mn(2+)</name>
        <dbReference type="ChEBI" id="CHEBI:29035"/>
    </ligand>
</feature>
<evidence type="ECO:0000256" key="2">
    <source>
        <dbReference type="ARBA" id="ARBA00012682"/>
    </source>
</evidence>
<name>A0A7X1KN77_9SPHN</name>
<comment type="similarity">
    <text evidence="1">Belongs to the iron/manganese superoxide dismutase family.</text>
</comment>
<dbReference type="SUPFAM" id="SSF46609">
    <property type="entry name" value="Fe,Mn superoxide dismutase (SOD), N-terminal domain"/>
    <property type="match status" value="1"/>
</dbReference>
<keyword evidence="4" id="KW-0560">Oxidoreductase</keyword>
<reference evidence="7 8" key="1">
    <citation type="submission" date="2020-08" db="EMBL/GenBank/DDBJ databases">
        <title>The genome sequence of type strain Novosphingobium flavum NBRC 111647.</title>
        <authorList>
            <person name="Liu Y."/>
        </authorList>
    </citation>
    <scope>NUCLEOTIDE SEQUENCE [LARGE SCALE GENOMIC DNA]</scope>
    <source>
        <strain evidence="7 8">NBRC 111647</strain>
    </source>
</reference>
<dbReference type="InterPro" id="IPR001189">
    <property type="entry name" value="Mn/Fe_SOD"/>
</dbReference>
<evidence type="ECO:0000313" key="7">
    <source>
        <dbReference type="EMBL" id="MBC2667406.1"/>
    </source>
</evidence>
<feature type="domain" description="Manganese/iron superoxide dismutase C-terminal" evidence="6">
    <location>
        <begin position="135"/>
        <end position="235"/>
    </location>
</feature>
<dbReference type="InterPro" id="IPR050265">
    <property type="entry name" value="Fe/Mn_Superoxide_Dismutase"/>
</dbReference>
<dbReference type="PIRSF" id="PIRSF000349">
    <property type="entry name" value="SODismutase"/>
    <property type="match status" value="1"/>
</dbReference>
<dbReference type="SUPFAM" id="SSF54719">
    <property type="entry name" value="Fe,Mn superoxide dismutase (SOD), C-terminal domain"/>
    <property type="match status" value="1"/>
</dbReference>
<dbReference type="PANTHER" id="PTHR11404:SF6">
    <property type="entry name" value="SUPEROXIDE DISMUTASE [MN], MITOCHONDRIAL"/>
    <property type="match status" value="1"/>
</dbReference>
<evidence type="ECO:0000256" key="4">
    <source>
        <dbReference type="ARBA" id="ARBA00023002"/>
    </source>
</evidence>
<keyword evidence="8" id="KW-1185">Reference proteome</keyword>
<gene>
    <name evidence="7" type="ORF">H7F51_17955</name>
</gene>
<dbReference type="GO" id="GO:0046872">
    <property type="term" value="F:metal ion binding"/>
    <property type="evidence" value="ECO:0007669"/>
    <property type="project" value="UniProtKB-KW"/>
</dbReference>
<sequence>MPELHLDRREILSAGAALGLAAAAAPLASAQPAAAQPAAALPGKAFTPQPLALPFDPKTITGLSEKLLVSHHDNNYVGAVKRLGAISAQLAALDPATAPVFTLNGLKREELIAWNSMILHEVYFAQFGQPGRPGAALAAAIERDFGSEARWRAEFSGMGKALGGGSGWVILAWSARDRRLVNTWAADHTMTMAGATPILVLDMYEHAYQMDYGAKAAGYVDAVMTALDWRAADKRFVAASV</sequence>
<dbReference type="InterPro" id="IPR036314">
    <property type="entry name" value="SOD_C_sf"/>
</dbReference>
<dbReference type="Gene3D" id="3.55.40.20">
    <property type="entry name" value="Iron/manganese superoxide dismutase, C-terminal domain"/>
    <property type="match status" value="1"/>
</dbReference>
<dbReference type="Proteomes" id="UP000566813">
    <property type="component" value="Unassembled WGS sequence"/>
</dbReference>
<keyword evidence="3 5" id="KW-0479">Metal-binding</keyword>
<dbReference type="Pfam" id="PF02777">
    <property type="entry name" value="Sod_Fe_C"/>
    <property type="match status" value="1"/>
</dbReference>
<dbReference type="EC" id="1.15.1.1" evidence="2"/>
<dbReference type="InterPro" id="IPR036324">
    <property type="entry name" value="Mn/Fe_SOD_N_sf"/>
</dbReference>
<dbReference type="AlphaFoldDB" id="A0A7X1KN77"/>
<evidence type="ECO:0000256" key="5">
    <source>
        <dbReference type="PIRSR" id="PIRSR000349-1"/>
    </source>
</evidence>
<organism evidence="7 8">
    <name type="scientific">Novosphingobium flavum</name>
    <dbReference type="NCBI Taxonomy" id="1778672"/>
    <lineage>
        <taxon>Bacteria</taxon>
        <taxon>Pseudomonadati</taxon>
        <taxon>Pseudomonadota</taxon>
        <taxon>Alphaproteobacteria</taxon>
        <taxon>Sphingomonadales</taxon>
        <taxon>Sphingomonadaceae</taxon>
        <taxon>Novosphingobium</taxon>
    </lineage>
</organism>
<accession>A0A7X1KN77</accession>
<evidence type="ECO:0000313" key="8">
    <source>
        <dbReference type="Proteomes" id="UP000566813"/>
    </source>
</evidence>
<feature type="binding site" evidence="5">
    <location>
        <position position="206"/>
    </location>
    <ligand>
        <name>Mn(2+)</name>
        <dbReference type="ChEBI" id="CHEBI:29035"/>
    </ligand>
</feature>
<evidence type="ECO:0000256" key="1">
    <source>
        <dbReference type="ARBA" id="ARBA00008714"/>
    </source>
</evidence>
<protein>
    <recommendedName>
        <fullName evidence="2">superoxide dismutase</fullName>
        <ecNumber evidence="2">1.15.1.1</ecNumber>
    </recommendedName>
</protein>
<dbReference type="RefSeq" id="WP_185665704.1">
    <property type="nucleotide sequence ID" value="NZ_JACLAW010000019.1"/>
</dbReference>
<dbReference type="InterPro" id="IPR019832">
    <property type="entry name" value="Mn/Fe_SOD_C"/>
</dbReference>
<dbReference type="PROSITE" id="PS51318">
    <property type="entry name" value="TAT"/>
    <property type="match status" value="1"/>
</dbReference>
<dbReference type="PANTHER" id="PTHR11404">
    <property type="entry name" value="SUPEROXIDE DISMUTASE 2"/>
    <property type="match status" value="1"/>
</dbReference>
<evidence type="ECO:0000256" key="3">
    <source>
        <dbReference type="ARBA" id="ARBA00022723"/>
    </source>
</evidence>